<feature type="compositionally biased region" description="Acidic residues" evidence="1">
    <location>
        <begin position="354"/>
        <end position="372"/>
    </location>
</feature>
<dbReference type="Proteomes" id="UP001214638">
    <property type="component" value="Unassembled WGS sequence"/>
</dbReference>
<dbReference type="KEGG" id="bdw:94336625"/>
<dbReference type="GeneID" id="94336625"/>
<keyword evidence="4" id="KW-1185">Reference proteome</keyword>
<dbReference type="AlphaFoldDB" id="A0AAD9PIX7"/>
<dbReference type="EMBL" id="JALLKP010000003">
    <property type="protein sequence ID" value="KAK2195734.1"/>
    <property type="molecule type" value="Genomic_DNA"/>
</dbReference>
<dbReference type="Pfam" id="PF03085">
    <property type="entry name" value="RAP-1"/>
    <property type="match status" value="1"/>
</dbReference>
<comment type="caution">
    <text evidence="3">The sequence shown here is derived from an EMBL/GenBank/DDBJ whole genome shotgun (WGS) entry which is preliminary data.</text>
</comment>
<gene>
    <name evidence="3" type="ORF">BdWA1_002327</name>
</gene>
<dbReference type="RefSeq" id="XP_067802577.1">
    <property type="nucleotide sequence ID" value="XM_067947355.1"/>
</dbReference>
<feature type="chain" id="PRO_5042038568" evidence="2">
    <location>
        <begin position="20"/>
        <end position="395"/>
    </location>
</feature>
<evidence type="ECO:0000256" key="2">
    <source>
        <dbReference type="SAM" id="SignalP"/>
    </source>
</evidence>
<evidence type="ECO:0000313" key="4">
    <source>
        <dbReference type="Proteomes" id="UP001214638"/>
    </source>
</evidence>
<organism evidence="3 4">
    <name type="scientific">Babesia duncani</name>
    <dbReference type="NCBI Taxonomy" id="323732"/>
    <lineage>
        <taxon>Eukaryota</taxon>
        <taxon>Sar</taxon>
        <taxon>Alveolata</taxon>
        <taxon>Apicomplexa</taxon>
        <taxon>Aconoidasida</taxon>
        <taxon>Piroplasmida</taxon>
        <taxon>Babesiidae</taxon>
        <taxon>Babesia</taxon>
    </lineage>
</organism>
<proteinExistence type="predicted"/>
<protein>
    <submittedName>
        <fullName evidence="3">Rhoptry-associated protein 1</fullName>
    </submittedName>
</protein>
<name>A0AAD9PIX7_9APIC</name>
<evidence type="ECO:0000313" key="3">
    <source>
        <dbReference type="EMBL" id="KAK2195734.1"/>
    </source>
</evidence>
<reference evidence="3" key="1">
    <citation type="journal article" date="2023" name="Nat. Microbiol.">
        <title>Babesia duncani multi-omics identifies virulence factors and drug targets.</title>
        <authorList>
            <person name="Singh P."/>
            <person name="Lonardi S."/>
            <person name="Liang Q."/>
            <person name="Vydyam P."/>
            <person name="Khabirova E."/>
            <person name="Fang T."/>
            <person name="Gihaz S."/>
            <person name="Thekkiniath J."/>
            <person name="Munshi M."/>
            <person name="Abel S."/>
            <person name="Ciampossin L."/>
            <person name="Batugedara G."/>
            <person name="Gupta M."/>
            <person name="Lu X.M."/>
            <person name="Lenz T."/>
            <person name="Chakravarty S."/>
            <person name="Cornillot E."/>
            <person name="Hu Y."/>
            <person name="Ma W."/>
            <person name="Gonzalez L.M."/>
            <person name="Sanchez S."/>
            <person name="Estrada K."/>
            <person name="Sanchez-Flores A."/>
            <person name="Montero E."/>
            <person name="Harb O.S."/>
            <person name="Le Roch K.G."/>
            <person name="Mamoun C.B."/>
        </authorList>
    </citation>
    <scope>NUCLEOTIDE SEQUENCE</scope>
    <source>
        <strain evidence="3">WA1</strain>
    </source>
</reference>
<accession>A0AAD9PIX7</accession>
<sequence length="395" mass="45201">MRLSLILKFTFLALPTVLLNNTLGYKYSTPAPIESDALLYGQALDELLDAEQNQFFQTYEMSALAKKMSSSIKNIDDLLPLICEHFILKPRCSVAVLRYLNRCSRGHCFNLDMEKYYATEEITITLMNRYQVAAALYIFRNSGIYETNYLKRKYKKLFRKQHRGYSSYKTVSNALMLSNNVYKEGSSLGDIFITHYLNYATILYATLIYRDSLFSRFTNKFDKFNLFLIRYKKLLKKNVRDALKLSPEELCQTYFDEVLFGLGKYLAEFDMSLTGLASRFASTTTKAFKEEVNNGGSCGFKKIKGFISRVNGNVQKAGATIRERTTGALRGIHRRLTEASDKIRNRFRSRNGNGDDESSNGLLDEDATVEATDDVKPEDDSTGDNEPKEDEITRL</sequence>
<feature type="compositionally biased region" description="Acidic residues" evidence="1">
    <location>
        <begin position="380"/>
        <end position="389"/>
    </location>
</feature>
<dbReference type="InterPro" id="IPR004318">
    <property type="entry name" value="RAP-1"/>
</dbReference>
<feature type="signal peptide" evidence="2">
    <location>
        <begin position="1"/>
        <end position="19"/>
    </location>
</feature>
<evidence type="ECO:0000256" key="1">
    <source>
        <dbReference type="SAM" id="MobiDB-lite"/>
    </source>
</evidence>
<feature type="region of interest" description="Disordered" evidence="1">
    <location>
        <begin position="344"/>
        <end position="395"/>
    </location>
</feature>
<keyword evidence="2" id="KW-0732">Signal</keyword>